<evidence type="ECO:0000313" key="6">
    <source>
        <dbReference type="Proteomes" id="UP000198619"/>
    </source>
</evidence>
<dbReference type="SMART" id="SM00850">
    <property type="entry name" value="LytTR"/>
    <property type="match status" value="1"/>
</dbReference>
<organism evidence="5 6">
    <name type="scientific">Clostridium frigidicarnis</name>
    <dbReference type="NCBI Taxonomy" id="84698"/>
    <lineage>
        <taxon>Bacteria</taxon>
        <taxon>Bacillati</taxon>
        <taxon>Bacillota</taxon>
        <taxon>Clostridia</taxon>
        <taxon>Eubacteriales</taxon>
        <taxon>Clostridiaceae</taxon>
        <taxon>Clostridium</taxon>
    </lineage>
</organism>
<dbReference type="InterPro" id="IPR011006">
    <property type="entry name" value="CheY-like_superfamily"/>
</dbReference>
<dbReference type="GO" id="GO:0003677">
    <property type="term" value="F:DNA binding"/>
    <property type="evidence" value="ECO:0007669"/>
    <property type="project" value="UniProtKB-KW"/>
</dbReference>
<dbReference type="PANTHER" id="PTHR37299">
    <property type="entry name" value="TRANSCRIPTIONAL REGULATOR-RELATED"/>
    <property type="match status" value="1"/>
</dbReference>
<dbReference type="InterPro" id="IPR046947">
    <property type="entry name" value="LytR-like"/>
</dbReference>
<dbReference type="Gene3D" id="3.40.50.2300">
    <property type="match status" value="1"/>
</dbReference>
<dbReference type="GO" id="GO:0000156">
    <property type="term" value="F:phosphorelay response regulator activity"/>
    <property type="evidence" value="ECO:0007669"/>
    <property type="project" value="InterPro"/>
</dbReference>
<evidence type="ECO:0000256" key="3">
    <source>
        <dbReference type="ARBA" id="ARBA00023159"/>
    </source>
</evidence>
<dbReference type="Pfam" id="PF04397">
    <property type="entry name" value="LytTR"/>
    <property type="match status" value="1"/>
</dbReference>
<keyword evidence="1" id="KW-0963">Cytoplasm</keyword>
<sequence>MVNIAVCYENKEDLYYMAKVIYNSFKNKGHNIELDVFYESERIMKSYDNTECIYDIIFVGVNMATNNGVKLAEHVRKKDSKVILIFLGTINEDIVEIFKYKPFRFIRKDHINKDIDEAISRITEELQEKNEYFYFKTKYEKIRVRTEDIVYLEISNRKLKIKTMNNCYISNLRKLKDIAEKLKDKNFVKIHRGCLVNVKYIKSISKQNIILYDAEELIASRYRIGDIEMAFGI</sequence>
<dbReference type="Gene3D" id="2.40.50.1020">
    <property type="entry name" value="LytTr DNA-binding domain"/>
    <property type="match status" value="1"/>
</dbReference>
<proteinExistence type="predicted"/>
<dbReference type="AlphaFoldDB" id="A0A1I0WEI1"/>
<evidence type="ECO:0000259" key="4">
    <source>
        <dbReference type="PROSITE" id="PS50930"/>
    </source>
</evidence>
<gene>
    <name evidence="5" type="ORF">SAMN04488528_100536</name>
</gene>
<dbReference type="Proteomes" id="UP000198619">
    <property type="component" value="Unassembled WGS sequence"/>
</dbReference>
<accession>A0A1I0WEI1</accession>
<keyword evidence="3" id="KW-0010">Activator</keyword>
<feature type="domain" description="HTH LytTR-type" evidence="4">
    <location>
        <begin position="133"/>
        <end position="233"/>
    </location>
</feature>
<dbReference type="SUPFAM" id="SSF52172">
    <property type="entry name" value="CheY-like"/>
    <property type="match status" value="1"/>
</dbReference>
<evidence type="ECO:0000256" key="1">
    <source>
        <dbReference type="ARBA" id="ARBA00022490"/>
    </source>
</evidence>
<dbReference type="EMBL" id="FOKI01000005">
    <property type="protein sequence ID" value="SFA87122.1"/>
    <property type="molecule type" value="Genomic_DNA"/>
</dbReference>
<keyword evidence="6" id="KW-1185">Reference proteome</keyword>
<dbReference type="PANTHER" id="PTHR37299:SF3">
    <property type="entry name" value="STAGE 0 SPORULATION PROTEIN A HOMOLOG"/>
    <property type="match status" value="1"/>
</dbReference>
<keyword evidence="2" id="KW-0902">Two-component regulatory system</keyword>
<evidence type="ECO:0000256" key="2">
    <source>
        <dbReference type="ARBA" id="ARBA00023012"/>
    </source>
</evidence>
<dbReference type="OrthoDB" id="9802383at2"/>
<reference evidence="5 6" key="1">
    <citation type="submission" date="2016-10" db="EMBL/GenBank/DDBJ databases">
        <authorList>
            <person name="de Groot N.N."/>
        </authorList>
    </citation>
    <scope>NUCLEOTIDE SEQUENCE [LARGE SCALE GENOMIC DNA]</scope>
    <source>
        <strain evidence="5 6">DSM 12271</strain>
    </source>
</reference>
<protein>
    <submittedName>
        <fullName evidence="5">DNA-binding response regulator, LytR/AlgR family</fullName>
    </submittedName>
</protein>
<dbReference type="PROSITE" id="PS50930">
    <property type="entry name" value="HTH_LYTTR"/>
    <property type="match status" value="1"/>
</dbReference>
<keyword evidence="5" id="KW-0238">DNA-binding</keyword>
<dbReference type="InterPro" id="IPR007492">
    <property type="entry name" value="LytTR_DNA-bd_dom"/>
</dbReference>
<evidence type="ECO:0000313" key="5">
    <source>
        <dbReference type="EMBL" id="SFA87122.1"/>
    </source>
</evidence>
<name>A0A1I0WEI1_9CLOT</name>
<dbReference type="RefSeq" id="WP_090039091.1">
    <property type="nucleotide sequence ID" value="NZ_FOKI01000005.1"/>
</dbReference>
<dbReference type="STRING" id="84698.SAMN04488528_100536"/>